<protein>
    <submittedName>
        <fullName evidence="1">Uncharacterized protein</fullName>
    </submittedName>
</protein>
<gene>
    <name evidence="1" type="ORF">LCGC14_2685790</name>
</gene>
<dbReference type="AlphaFoldDB" id="A0A0F8ZK03"/>
<organism evidence="1">
    <name type="scientific">marine sediment metagenome</name>
    <dbReference type="NCBI Taxonomy" id="412755"/>
    <lineage>
        <taxon>unclassified sequences</taxon>
        <taxon>metagenomes</taxon>
        <taxon>ecological metagenomes</taxon>
    </lineage>
</organism>
<reference evidence="1" key="1">
    <citation type="journal article" date="2015" name="Nature">
        <title>Complex archaea that bridge the gap between prokaryotes and eukaryotes.</title>
        <authorList>
            <person name="Spang A."/>
            <person name="Saw J.H."/>
            <person name="Jorgensen S.L."/>
            <person name="Zaremba-Niedzwiedzka K."/>
            <person name="Martijn J."/>
            <person name="Lind A.E."/>
            <person name="van Eijk R."/>
            <person name="Schleper C."/>
            <person name="Guy L."/>
            <person name="Ettema T.J."/>
        </authorList>
    </citation>
    <scope>NUCLEOTIDE SEQUENCE</scope>
</reference>
<name>A0A0F8ZK03_9ZZZZ</name>
<sequence length="266" mass="26909">MPDFSLIAGGNRIEEAGAVTADSGGTGITSNASANTKGLYTQLIASTAFQATAIMVQHGASATGASFLIDISIGAADSEQVIISNLFRLAKNDYMLAPIFPISTPAGSRIAARCQDDIGSGTLDLSISLFGNTLLNSASLSRVTAYGATTATSLGTAVTPGSNTEGAYAELSGSTTNPTRALLVVCAASDIALPNAQGLIDIAVGAATSEQVILSNLRYELMSSLDTLVPQCWGPFPVNIPAGIRIAARAAASGAQDLSAVVYGMD</sequence>
<comment type="caution">
    <text evidence="1">The sequence shown here is derived from an EMBL/GenBank/DDBJ whole genome shotgun (WGS) entry which is preliminary data.</text>
</comment>
<accession>A0A0F8ZK03</accession>
<proteinExistence type="predicted"/>
<dbReference type="EMBL" id="LAZR01047473">
    <property type="protein sequence ID" value="KKK94143.1"/>
    <property type="molecule type" value="Genomic_DNA"/>
</dbReference>
<evidence type="ECO:0000313" key="1">
    <source>
        <dbReference type="EMBL" id="KKK94143.1"/>
    </source>
</evidence>